<keyword evidence="6 11" id="KW-0418">Kinase</keyword>
<evidence type="ECO:0000259" key="10">
    <source>
        <dbReference type="Pfam" id="PF07730"/>
    </source>
</evidence>
<reference evidence="11 12" key="1">
    <citation type="submission" date="2019-06" db="EMBL/GenBank/DDBJ databases">
        <title>Whole genome shotgun sequence of Pseudonocardia hydrocarbonoxydans NBRC 14498.</title>
        <authorList>
            <person name="Hosoyama A."/>
            <person name="Uohara A."/>
            <person name="Ohji S."/>
            <person name="Ichikawa N."/>
        </authorList>
    </citation>
    <scope>NUCLEOTIDE SEQUENCE [LARGE SCALE GENOMIC DNA]</scope>
    <source>
        <strain evidence="11 12">NBRC 14498</strain>
    </source>
</reference>
<dbReference type="Gene3D" id="3.30.565.10">
    <property type="entry name" value="Histidine kinase-like ATPase, C-terminal domain"/>
    <property type="match status" value="1"/>
</dbReference>
<evidence type="ECO:0000256" key="8">
    <source>
        <dbReference type="ARBA" id="ARBA00023012"/>
    </source>
</evidence>
<keyword evidence="12" id="KW-1185">Reference proteome</keyword>
<evidence type="ECO:0000313" key="12">
    <source>
        <dbReference type="Proteomes" id="UP000320338"/>
    </source>
</evidence>
<keyword evidence="9" id="KW-0472">Membrane</keyword>
<comment type="catalytic activity">
    <reaction evidence="1">
        <text>ATP + protein L-histidine = ADP + protein N-phospho-L-histidine.</text>
        <dbReference type="EC" id="2.7.13.3"/>
    </reaction>
</comment>
<dbReference type="Pfam" id="PF07730">
    <property type="entry name" value="HisKA_3"/>
    <property type="match status" value="1"/>
</dbReference>
<evidence type="ECO:0000256" key="5">
    <source>
        <dbReference type="ARBA" id="ARBA00022741"/>
    </source>
</evidence>
<keyword evidence="4" id="KW-0808">Transferase</keyword>
<dbReference type="AlphaFoldDB" id="A0A4Y3WUL5"/>
<keyword evidence="9" id="KW-0812">Transmembrane</keyword>
<comment type="caution">
    <text evidence="11">The sequence shown here is derived from an EMBL/GenBank/DDBJ whole genome shotgun (WGS) entry which is preliminary data.</text>
</comment>
<dbReference type="GO" id="GO:0016020">
    <property type="term" value="C:membrane"/>
    <property type="evidence" value="ECO:0007669"/>
    <property type="project" value="InterPro"/>
</dbReference>
<feature type="domain" description="Signal transduction histidine kinase subgroup 3 dimerisation and phosphoacceptor" evidence="10">
    <location>
        <begin position="160"/>
        <end position="225"/>
    </location>
</feature>
<dbReference type="GO" id="GO:0046983">
    <property type="term" value="F:protein dimerization activity"/>
    <property type="evidence" value="ECO:0007669"/>
    <property type="project" value="InterPro"/>
</dbReference>
<evidence type="ECO:0000256" key="7">
    <source>
        <dbReference type="ARBA" id="ARBA00022840"/>
    </source>
</evidence>
<keyword evidence="5" id="KW-0547">Nucleotide-binding</keyword>
<evidence type="ECO:0000256" key="6">
    <source>
        <dbReference type="ARBA" id="ARBA00022777"/>
    </source>
</evidence>
<dbReference type="EMBL" id="BJNG01000049">
    <property type="protein sequence ID" value="GEC22582.1"/>
    <property type="molecule type" value="Genomic_DNA"/>
</dbReference>
<accession>A0A4Y3WUL5</accession>
<dbReference type="GO" id="GO:0005524">
    <property type="term" value="F:ATP binding"/>
    <property type="evidence" value="ECO:0007669"/>
    <property type="project" value="UniProtKB-KW"/>
</dbReference>
<evidence type="ECO:0000256" key="4">
    <source>
        <dbReference type="ARBA" id="ARBA00022679"/>
    </source>
</evidence>
<dbReference type="CDD" id="cd16917">
    <property type="entry name" value="HATPase_UhpB-NarQ-NarX-like"/>
    <property type="match status" value="1"/>
</dbReference>
<evidence type="ECO:0000313" key="11">
    <source>
        <dbReference type="EMBL" id="GEC22582.1"/>
    </source>
</evidence>
<dbReference type="PANTHER" id="PTHR24421">
    <property type="entry name" value="NITRATE/NITRITE SENSOR PROTEIN NARX-RELATED"/>
    <property type="match status" value="1"/>
</dbReference>
<keyword evidence="3" id="KW-0597">Phosphoprotein</keyword>
<gene>
    <name evidence="11" type="ORF">PHY01_48650</name>
</gene>
<feature type="transmembrane region" description="Helical" evidence="9">
    <location>
        <begin position="107"/>
        <end position="128"/>
    </location>
</feature>
<name>A0A4Y3WUL5_9PSEU</name>
<feature type="transmembrane region" description="Helical" evidence="9">
    <location>
        <begin position="79"/>
        <end position="95"/>
    </location>
</feature>
<dbReference type="InterPro" id="IPR050482">
    <property type="entry name" value="Sensor_HK_TwoCompSys"/>
</dbReference>
<dbReference type="InterPro" id="IPR036890">
    <property type="entry name" value="HATPase_C_sf"/>
</dbReference>
<keyword evidence="7" id="KW-0067">ATP-binding</keyword>
<dbReference type="EC" id="2.7.13.3" evidence="2"/>
<keyword evidence="9" id="KW-1133">Transmembrane helix</keyword>
<dbReference type="PANTHER" id="PTHR24421:SF10">
    <property type="entry name" value="NITRATE_NITRITE SENSOR PROTEIN NARQ"/>
    <property type="match status" value="1"/>
</dbReference>
<feature type="transmembrane region" description="Helical" evidence="9">
    <location>
        <begin position="47"/>
        <end position="72"/>
    </location>
</feature>
<evidence type="ECO:0000256" key="3">
    <source>
        <dbReference type="ARBA" id="ARBA00022553"/>
    </source>
</evidence>
<proteinExistence type="predicted"/>
<organism evidence="11 12">
    <name type="scientific">Pseudonocardia hydrocarbonoxydans</name>
    <dbReference type="NCBI Taxonomy" id="76726"/>
    <lineage>
        <taxon>Bacteria</taxon>
        <taxon>Bacillati</taxon>
        <taxon>Actinomycetota</taxon>
        <taxon>Actinomycetes</taxon>
        <taxon>Pseudonocardiales</taxon>
        <taxon>Pseudonocardiaceae</taxon>
        <taxon>Pseudonocardia</taxon>
    </lineage>
</organism>
<feature type="transmembrane region" description="Helical" evidence="9">
    <location>
        <begin position="22"/>
        <end position="41"/>
    </location>
</feature>
<protein>
    <recommendedName>
        <fullName evidence="2">histidine kinase</fullName>
        <ecNumber evidence="2">2.7.13.3</ecNumber>
    </recommendedName>
</protein>
<dbReference type="InterPro" id="IPR011712">
    <property type="entry name" value="Sig_transdc_His_kin_sub3_dim/P"/>
</dbReference>
<dbReference type="Proteomes" id="UP000320338">
    <property type="component" value="Unassembled WGS sequence"/>
</dbReference>
<evidence type="ECO:0000256" key="1">
    <source>
        <dbReference type="ARBA" id="ARBA00000085"/>
    </source>
</evidence>
<evidence type="ECO:0000256" key="2">
    <source>
        <dbReference type="ARBA" id="ARBA00012438"/>
    </source>
</evidence>
<sequence>MVGAVGVLVAVGMVGRSGTGPVPIGVDVGVGVLACAVLAGLPRWPVAAASVLVVLVAFSPAATPPATLAVLLVAQFRPLPTAVAIGLAGIAAHALQGVLRPVDGLPYGWWLLLDVAAHAALVAWGALLRARRDVLHSLLERAHRAETEQAERVAAARSAERTVIAREMHDVLAHRLSLVAASAGALEYRPDAPPEQLARAAGVVRDGVQIALDELREVIGVLRADGTTTGNDRPQPVLGDLAGLVEESRAAGSDVRVDDCLDDPRTLPATVGRTAYRIVQEGLTNARRHAPGAAVHVRLAGRPGAGLEIEIRNPLPDPPIPSWPGGTGLVGLGERATLAGGHLTHRATGGEFRLSAALPWPG</sequence>
<dbReference type="Gene3D" id="1.20.5.1930">
    <property type="match status" value="1"/>
</dbReference>
<keyword evidence="8" id="KW-0902">Two-component regulatory system</keyword>
<dbReference type="GO" id="GO:0000155">
    <property type="term" value="F:phosphorelay sensor kinase activity"/>
    <property type="evidence" value="ECO:0007669"/>
    <property type="project" value="InterPro"/>
</dbReference>
<evidence type="ECO:0000256" key="9">
    <source>
        <dbReference type="SAM" id="Phobius"/>
    </source>
</evidence>